<organism evidence="6 7">
    <name type="scientific">Ameiurus melas</name>
    <name type="common">Black bullhead</name>
    <name type="synonym">Silurus melas</name>
    <dbReference type="NCBI Taxonomy" id="219545"/>
    <lineage>
        <taxon>Eukaryota</taxon>
        <taxon>Metazoa</taxon>
        <taxon>Chordata</taxon>
        <taxon>Craniata</taxon>
        <taxon>Vertebrata</taxon>
        <taxon>Euteleostomi</taxon>
        <taxon>Actinopterygii</taxon>
        <taxon>Neopterygii</taxon>
        <taxon>Teleostei</taxon>
        <taxon>Ostariophysi</taxon>
        <taxon>Siluriformes</taxon>
        <taxon>Ictaluridae</taxon>
        <taxon>Ameiurus</taxon>
    </lineage>
</organism>
<dbReference type="Proteomes" id="UP000593565">
    <property type="component" value="Unassembled WGS sequence"/>
</dbReference>
<dbReference type="Pfam" id="PF00069">
    <property type="entry name" value="Pkinase"/>
    <property type="match status" value="2"/>
</dbReference>
<evidence type="ECO:0000313" key="6">
    <source>
        <dbReference type="EMBL" id="KAF4086511.1"/>
    </source>
</evidence>
<feature type="compositionally biased region" description="Polar residues" evidence="4">
    <location>
        <begin position="406"/>
        <end position="417"/>
    </location>
</feature>
<feature type="region of interest" description="Disordered" evidence="4">
    <location>
        <begin position="360"/>
        <end position="424"/>
    </location>
</feature>
<reference evidence="6 7" key="1">
    <citation type="submission" date="2020-02" db="EMBL/GenBank/DDBJ databases">
        <title>A chromosome-scale genome assembly of the black bullhead catfish (Ameiurus melas).</title>
        <authorList>
            <person name="Wen M."/>
            <person name="Zham M."/>
            <person name="Cabau C."/>
            <person name="Klopp C."/>
            <person name="Donnadieu C."/>
            <person name="Roques C."/>
            <person name="Bouchez O."/>
            <person name="Lampietro C."/>
            <person name="Jouanno E."/>
            <person name="Herpin A."/>
            <person name="Louis A."/>
            <person name="Berthelot C."/>
            <person name="Parey E."/>
            <person name="Roest-Crollius H."/>
            <person name="Braasch I."/>
            <person name="Postlethwait J."/>
            <person name="Robinson-Rechavi M."/>
            <person name="Echchiki A."/>
            <person name="Begum T."/>
            <person name="Montfort J."/>
            <person name="Schartl M."/>
            <person name="Bobe J."/>
            <person name="Guiguen Y."/>
        </authorList>
    </citation>
    <scope>NUCLEOTIDE SEQUENCE [LARGE SCALE GENOMIC DNA]</scope>
    <source>
        <strain evidence="6">M_S1</strain>
        <tissue evidence="6">Blood</tissue>
    </source>
</reference>
<proteinExistence type="predicted"/>
<dbReference type="SUPFAM" id="SSF56112">
    <property type="entry name" value="Protein kinase-like (PK-like)"/>
    <property type="match status" value="1"/>
</dbReference>
<feature type="compositionally biased region" description="Low complexity" evidence="4">
    <location>
        <begin position="497"/>
        <end position="534"/>
    </location>
</feature>
<feature type="binding site" evidence="3">
    <location>
        <position position="54"/>
    </location>
    <ligand>
        <name>ATP</name>
        <dbReference type="ChEBI" id="CHEBI:30616"/>
    </ligand>
</feature>
<dbReference type="InterPro" id="IPR011009">
    <property type="entry name" value="Kinase-like_dom_sf"/>
</dbReference>
<keyword evidence="1 3" id="KW-0547">Nucleotide-binding</keyword>
<feature type="region of interest" description="Disordered" evidence="4">
    <location>
        <begin position="495"/>
        <end position="534"/>
    </location>
</feature>
<dbReference type="PROSITE" id="PS00107">
    <property type="entry name" value="PROTEIN_KINASE_ATP"/>
    <property type="match status" value="1"/>
</dbReference>
<evidence type="ECO:0000313" key="7">
    <source>
        <dbReference type="Proteomes" id="UP000593565"/>
    </source>
</evidence>
<dbReference type="InterPro" id="IPR008271">
    <property type="entry name" value="Ser/Thr_kinase_AS"/>
</dbReference>
<dbReference type="Gene3D" id="1.10.510.10">
    <property type="entry name" value="Transferase(Phosphotransferase) domain 1"/>
    <property type="match status" value="2"/>
</dbReference>
<dbReference type="PANTHER" id="PTHR47096:SF1">
    <property type="entry name" value="MISSHAPEN LIKE KINASE 1"/>
    <property type="match status" value="1"/>
</dbReference>
<evidence type="ECO:0000259" key="5">
    <source>
        <dbReference type="PROSITE" id="PS50011"/>
    </source>
</evidence>
<dbReference type="InterPro" id="IPR051700">
    <property type="entry name" value="STE20_Ser-Thr_kinase"/>
</dbReference>
<evidence type="ECO:0000256" key="4">
    <source>
        <dbReference type="SAM" id="MobiDB-lite"/>
    </source>
</evidence>
<dbReference type="GO" id="GO:0005524">
    <property type="term" value="F:ATP binding"/>
    <property type="evidence" value="ECO:0007669"/>
    <property type="project" value="UniProtKB-UniRule"/>
</dbReference>
<dbReference type="FunFam" id="3.30.200.20:FF:000259">
    <property type="entry name" value="Mitogen-activated protein kinase kinase kinase kinase 4"/>
    <property type="match status" value="1"/>
</dbReference>
<evidence type="ECO:0000256" key="1">
    <source>
        <dbReference type="ARBA" id="ARBA00022741"/>
    </source>
</evidence>
<protein>
    <recommendedName>
        <fullName evidence="5">Protein kinase domain-containing protein</fullName>
    </recommendedName>
</protein>
<dbReference type="PROSITE" id="PS50011">
    <property type="entry name" value="PROTEIN_KINASE_DOM"/>
    <property type="match status" value="1"/>
</dbReference>
<keyword evidence="2 3" id="KW-0067">ATP-binding</keyword>
<feature type="compositionally biased region" description="Basic and acidic residues" evidence="4">
    <location>
        <begin position="274"/>
        <end position="283"/>
    </location>
</feature>
<feature type="domain" description="Protein kinase" evidence="5">
    <location>
        <begin position="25"/>
        <end position="242"/>
    </location>
</feature>
<dbReference type="EMBL" id="JAAGNN010000008">
    <property type="protein sequence ID" value="KAF4086511.1"/>
    <property type="molecule type" value="Genomic_DNA"/>
</dbReference>
<dbReference type="Gene3D" id="3.30.200.20">
    <property type="entry name" value="Phosphorylase Kinase, domain 1"/>
    <property type="match status" value="1"/>
</dbReference>
<sequence>MAKDYPTSSLDQIDFCSLKDPEGIFELLQMVGSGSYGQVFKGVHVRSGQLTAIKVINTMTANQEELKSEMNLLKTQSHHRNIATFYGAFIKKGTPVLGDQLWLVMEFCGGGSVSDLVHSRNEKCVSEDWTAYISGEILKGLAHLHKYKIIHRDIKGQNVLLTEAAESDVWSLGITAVEMLEGKPPLSGVHPFKAMLMVAQSKRLILNPGKWSENFQSFINSCLLYDHTQRPSATDLLKHAFISNIYTQIRGIRHEIVAHMNKQKEKKKQAGKGRGAEGMEKKSVQAGSPPRHRGLGPQMSNQEMEEGPRRKQPEGNCVVNFYINCPHDHKIHPPSPNLQSNQVAYPQICLSPQDEMTRKLRHKSPDSAKCNLRDYNSGNAHSAHDSRLASHSPCRRGQRDEDGQIDLSSSAPESSLRQMMRTRERRLYSASSGNLLDVPQSHLLPSVNYLKKKGNNNIDRRYSSENDMDSIWPDAPQKIKHGFVKLVKAVVSNMGLSPRGSPRHSPASSRSASPSNNSPTPSSPYGSPFSSPVE</sequence>
<gene>
    <name evidence="6" type="ORF">AMELA_G00107080</name>
</gene>
<evidence type="ECO:0000256" key="3">
    <source>
        <dbReference type="PROSITE-ProRule" id="PRU10141"/>
    </source>
</evidence>
<keyword evidence="7" id="KW-1185">Reference proteome</keyword>
<feature type="region of interest" description="Disordered" evidence="4">
    <location>
        <begin position="261"/>
        <end position="313"/>
    </location>
</feature>
<dbReference type="GO" id="GO:0005829">
    <property type="term" value="C:cytosol"/>
    <property type="evidence" value="ECO:0007669"/>
    <property type="project" value="TreeGrafter"/>
</dbReference>
<evidence type="ECO:0000256" key="2">
    <source>
        <dbReference type="ARBA" id="ARBA00022840"/>
    </source>
</evidence>
<accession>A0A7J6AX15</accession>
<dbReference type="GO" id="GO:0004672">
    <property type="term" value="F:protein kinase activity"/>
    <property type="evidence" value="ECO:0007669"/>
    <property type="project" value="InterPro"/>
</dbReference>
<name>A0A7J6AX15_AMEME</name>
<dbReference type="InterPro" id="IPR017441">
    <property type="entry name" value="Protein_kinase_ATP_BS"/>
</dbReference>
<dbReference type="PROSITE" id="PS00108">
    <property type="entry name" value="PROTEIN_KINASE_ST"/>
    <property type="match status" value="1"/>
</dbReference>
<dbReference type="InterPro" id="IPR000719">
    <property type="entry name" value="Prot_kinase_dom"/>
</dbReference>
<dbReference type="AlphaFoldDB" id="A0A7J6AX15"/>
<dbReference type="PANTHER" id="PTHR47096">
    <property type="entry name" value="MISSHAPEN LIKE KINASE 1"/>
    <property type="match status" value="1"/>
</dbReference>
<dbReference type="SMART" id="SM00220">
    <property type="entry name" value="S_TKc"/>
    <property type="match status" value="1"/>
</dbReference>
<comment type="caution">
    <text evidence="6">The sequence shown here is derived from an EMBL/GenBank/DDBJ whole genome shotgun (WGS) entry which is preliminary data.</text>
</comment>